<accession>M4NJR3</accession>
<dbReference type="OrthoDB" id="9804833at2"/>
<evidence type="ECO:0000313" key="2">
    <source>
        <dbReference type="EMBL" id="AGG89923.1"/>
    </source>
</evidence>
<dbReference type="eggNOG" id="COG4397">
    <property type="taxonomic scope" value="Bacteria"/>
</dbReference>
<dbReference type="HOGENOM" id="CLU_070805_0_0_6"/>
<evidence type="ECO:0000259" key="1">
    <source>
        <dbReference type="Pfam" id="PF10124"/>
    </source>
</evidence>
<proteinExistence type="predicted"/>
<dbReference type="KEGG" id="rhd:R2APBS1_2846"/>
<protein>
    <submittedName>
        <fullName evidence="2">Mu-like prophage major head subunit gpT</fullName>
    </submittedName>
</protein>
<organism evidence="2 3">
    <name type="scientific">Rhodanobacter denitrificans</name>
    <dbReference type="NCBI Taxonomy" id="666685"/>
    <lineage>
        <taxon>Bacteria</taxon>
        <taxon>Pseudomonadati</taxon>
        <taxon>Pseudomonadota</taxon>
        <taxon>Gammaproteobacteria</taxon>
        <taxon>Lysobacterales</taxon>
        <taxon>Rhodanobacteraceae</taxon>
        <taxon>Rhodanobacter</taxon>
    </lineage>
</organism>
<dbReference type="STRING" id="666685.R2APBS1_2846"/>
<dbReference type="InterPro" id="IPR018774">
    <property type="entry name" value="Phage_Mu_GpT"/>
</dbReference>
<keyword evidence="3" id="KW-1185">Reference proteome</keyword>
<reference evidence="2 3" key="1">
    <citation type="submission" date="2012-04" db="EMBL/GenBank/DDBJ databases">
        <title>Complete genome of Rhodanobacter sp. 2APBS1.</title>
        <authorList>
            <consortium name="US DOE Joint Genome Institute"/>
            <person name="Huntemann M."/>
            <person name="Wei C.-L."/>
            <person name="Han J."/>
            <person name="Detter J.C."/>
            <person name="Han C."/>
            <person name="Tapia R."/>
            <person name="Munk A.C.C."/>
            <person name="Chen A."/>
            <person name="Krypides N."/>
            <person name="Mavromatis K."/>
            <person name="Markowitz V."/>
            <person name="Szeto E."/>
            <person name="Ivanova N."/>
            <person name="Mikhailova N."/>
            <person name="Ovchinnikova G."/>
            <person name="Pagani I."/>
            <person name="Pati A."/>
            <person name="Goodwin L."/>
            <person name="Peters L."/>
            <person name="Pitluck S."/>
            <person name="Woyke T."/>
            <person name="Prakash O."/>
            <person name="Elkins J."/>
            <person name="Brown S."/>
            <person name="Palumbo A."/>
            <person name="Hemme C."/>
            <person name="Zhou J."/>
            <person name="Watson D."/>
            <person name="Jardine P."/>
            <person name="Kostka J."/>
            <person name="Green S."/>
        </authorList>
    </citation>
    <scope>NUCLEOTIDE SEQUENCE [LARGE SCALE GENOMIC DNA]</scope>
    <source>
        <strain evidence="2 3">2APBS1</strain>
    </source>
</reference>
<evidence type="ECO:0000313" key="3">
    <source>
        <dbReference type="Proteomes" id="UP000011859"/>
    </source>
</evidence>
<dbReference type="RefSeq" id="WP_015448393.1">
    <property type="nucleotide sequence ID" value="NC_020541.1"/>
</dbReference>
<name>M4NJR3_9GAMM</name>
<dbReference type="Pfam" id="PF10124">
    <property type="entry name" value="Mu-like_gpT"/>
    <property type="match status" value="1"/>
</dbReference>
<feature type="domain" description="Bacteriophage Mu GpT" evidence="1">
    <location>
        <begin position="8"/>
        <end position="297"/>
    </location>
</feature>
<dbReference type="AlphaFoldDB" id="M4NJR3"/>
<dbReference type="Proteomes" id="UP000011859">
    <property type="component" value="Chromosome"/>
</dbReference>
<gene>
    <name evidence="2" type="ORF">R2APBS1_2846</name>
</gene>
<dbReference type="EMBL" id="CP003470">
    <property type="protein sequence ID" value="AGG89923.1"/>
    <property type="molecule type" value="Genomic_DNA"/>
</dbReference>
<sequence length="298" mass="32464" precursor="true">MIINAGNLKTLFVAFKAAFQAGLGMAESQYKRICTIVPSTTGSEEYGWLGSFPGMREWLGDRVINGVKSHGYTIKNKPFELTVGVPRAAIEDDQYGVFTPMQQELGRATEAHPDELAFGLLKAGISTPCYDGQYFFDTDHPVIGADGAVASQSNYDSAGGGSTWYLLDTSRALRPLIFQNRKAPNFVSLTAETDENVFSRAEYLYGVDCRRNVGYGFWQMAYASNQPITEDNIVAAYTAMTERTGDNGRPLGLKPNLLVVRPGSKFAAAKIVNASTLANGAENVMKGIVEVLDTPWII</sequence>